<sequence length="57" mass="6525">MLIDLNLPCSFHIFAADRLMMFAFTNQLGSSFILEFCQRIPAFLTRTHGVIDAKHHS</sequence>
<organism evidence="1">
    <name type="scientific">Anguilla anguilla</name>
    <name type="common">European freshwater eel</name>
    <name type="synonym">Muraena anguilla</name>
    <dbReference type="NCBI Taxonomy" id="7936"/>
    <lineage>
        <taxon>Eukaryota</taxon>
        <taxon>Metazoa</taxon>
        <taxon>Chordata</taxon>
        <taxon>Craniata</taxon>
        <taxon>Vertebrata</taxon>
        <taxon>Euteleostomi</taxon>
        <taxon>Actinopterygii</taxon>
        <taxon>Neopterygii</taxon>
        <taxon>Teleostei</taxon>
        <taxon>Anguilliformes</taxon>
        <taxon>Anguillidae</taxon>
        <taxon>Anguilla</taxon>
    </lineage>
</organism>
<protein>
    <submittedName>
        <fullName evidence="1">Uncharacterized protein</fullName>
    </submittedName>
</protein>
<evidence type="ECO:0000313" key="1">
    <source>
        <dbReference type="EMBL" id="JAH95300.1"/>
    </source>
</evidence>
<reference evidence="1" key="1">
    <citation type="submission" date="2014-11" db="EMBL/GenBank/DDBJ databases">
        <authorList>
            <person name="Amaro Gonzalez C."/>
        </authorList>
    </citation>
    <scope>NUCLEOTIDE SEQUENCE</scope>
</reference>
<dbReference type="EMBL" id="GBXM01013277">
    <property type="protein sequence ID" value="JAH95300.1"/>
    <property type="molecule type" value="Transcribed_RNA"/>
</dbReference>
<dbReference type="AlphaFoldDB" id="A0A0E9X0B7"/>
<proteinExistence type="predicted"/>
<accession>A0A0E9X0B7</accession>
<name>A0A0E9X0B7_ANGAN</name>
<reference evidence="1" key="2">
    <citation type="journal article" date="2015" name="Fish Shellfish Immunol.">
        <title>Early steps in the European eel (Anguilla anguilla)-Vibrio vulnificus interaction in the gills: Role of the RtxA13 toxin.</title>
        <authorList>
            <person name="Callol A."/>
            <person name="Pajuelo D."/>
            <person name="Ebbesson L."/>
            <person name="Teles M."/>
            <person name="MacKenzie S."/>
            <person name="Amaro C."/>
        </authorList>
    </citation>
    <scope>NUCLEOTIDE SEQUENCE</scope>
</reference>